<comment type="similarity">
    <text evidence="1 4">Belongs to the bacterial flagellin family.</text>
</comment>
<keyword evidence="8" id="KW-1185">Reference proteome</keyword>
<dbReference type="AlphaFoldDB" id="A0A5J5HM25"/>
<dbReference type="RefSeq" id="WP_150441046.1">
    <property type="nucleotide sequence ID" value="NZ_VYKL01000025.1"/>
</dbReference>
<keyword evidence="7" id="KW-0966">Cell projection</keyword>
<dbReference type="PANTHER" id="PTHR42792:SF2">
    <property type="entry name" value="FLAGELLIN"/>
    <property type="match status" value="1"/>
</dbReference>
<evidence type="ECO:0000259" key="5">
    <source>
        <dbReference type="Pfam" id="PF00669"/>
    </source>
</evidence>
<dbReference type="PRINTS" id="PR00207">
    <property type="entry name" value="FLAGELLIN"/>
</dbReference>
<dbReference type="InterPro" id="IPR046358">
    <property type="entry name" value="Flagellin_C"/>
</dbReference>
<keyword evidence="3 4" id="KW-0975">Bacterial flagellum</keyword>
<dbReference type="GO" id="GO:0009288">
    <property type="term" value="C:bacterial-type flagellum"/>
    <property type="evidence" value="ECO:0007669"/>
    <property type="project" value="UniProtKB-SubCell"/>
</dbReference>
<comment type="caution">
    <text evidence="7">The sequence shown here is derived from an EMBL/GenBank/DDBJ whole genome shotgun (WGS) entry which is preliminary data.</text>
</comment>
<evidence type="ECO:0000256" key="4">
    <source>
        <dbReference type="RuleBase" id="RU362073"/>
    </source>
</evidence>
<dbReference type="OrthoDB" id="9796789at2"/>
<evidence type="ECO:0000259" key="6">
    <source>
        <dbReference type="Pfam" id="PF00700"/>
    </source>
</evidence>
<dbReference type="PANTHER" id="PTHR42792">
    <property type="entry name" value="FLAGELLIN"/>
    <property type="match status" value="1"/>
</dbReference>
<dbReference type="SUPFAM" id="SSF64518">
    <property type="entry name" value="Phase 1 flagellin"/>
    <property type="match status" value="1"/>
</dbReference>
<keyword evidence="4" id="KW-0964">Secreted</keyword>
<dbReference type="NCBIfam" id="NF033876">
    <property type="entry name" value="flagella_HExxH"/>
    <property type="match status" value="1"/>
</dbReference>
<evidence type="ECO:0000313" key="8">
    <source>
        <dbReference type="Proteomes" id="UP000326671"/>
    </source>
</evidence>
<evidence type="ECO:0000256" key="2">
    <source>
        <dbReference type="ARBA" id="ARBA00020110"/>
    </source>
</evidence>
<reference evidence="7 8" key="1">
    <citation type="submission" date="2019-09" db="EMBL/GenBank/DDBJ databases">
        <title>Whole genome sequences of isolates from the Mars Exploration Rovers.</title>
        <authorList>
            <person name="Seuylemezian A."/>
            <person name="Vaishampayan P."/>
        </authorList>
    </citation>
    <scope>NUCLEOTIDE SEQUENCE [LARGE SCALE GENOMIC DNA]</scope>
    <source>
        <strain evidence="7 8">MER_TA_151</strain>
    </source>
</reference>
<comment type="subcellular location">
    <subcellularLocation>
        <location evidence="4">Secreted</location>
    </subcellularLocation>
    <subcellularLocation>
        <location evidence="4">Bacterial flagellum</location>
    </subcellularLocation>
</comment>
<dbReference type="Pfam" id="PF00669">
    <property type="entry name" value="Flagellin_N"/>
    <property type="match status" value="1"/>
</dbReference>
<feature type="domain" description="Flagellin C-terminal" evidence="6">
    <location>
        <begin position="529"/>
        <end position="580"/>
    </location>
</feature>
<dbReference type="Gene3D" id="1.20.1330.10">
    <property type="entry name" value="f41 fragment of flagellin, N-terminal domain"/>
    <property type="match status" value="2"/>
</dbReference>
<evidence type="ECO:0000313" key="7">
    <source>
        <dbReference type="EMBL" id="KAA9022051.1"/>
    </source>
</evidence>
<keyword evidence="7" id="KW-0282">Flagellum</keyword>
<accession>A0A5J5HM25</accession>
<dbReference type="InterPro" id="IPR001492">
    <property type="entry name" value="Flagellin"/>
</dbReference>
<dbReference type="Pfam" id="PF00700">
    <property type="entry name" value="Flagellin_C"/>
    <property type="match status" value="1"/>
</dbReference>
<dbReference type="InterPro" id="IPR001029">
    <property type="entry name" value="Flagellin_N"/>
</dbReference>
<organism evidence="7 8">
    <name type="scientific">Niallia endozanthoxylica</name>
    <dbReference type="NCBI Taxonomy" id="2036016"/>
    <lineage>
        <taxon>Bacteria</taxon>
        <taxon>Bacillati</taxon>
        <taxon>Bacillota</taxon>
        <taxon>Bacilli</taxon>
        <taxon>Bacillales</taxon>
        <taxon>Bacillaceae</taxon>
        <taxon>Niallia</taxon>
    </lineage>
</organism>
<dbReference type="EMBL" id="VYKL01000025">
    <property type="protein sequence ID" value="KAA9022051.1"/>
    <property type="molecule type" value="Genomic_DNA"/>
</dbReference>
<protein>
    <recommendedName>
        <fullName evidence="2 4">Flagellin</fullName>
    </recommendedName>
</protein>
<gene>
    <name evidence="7" type="ORF">F4V44_16160</name>
</gene>
<dbReference type="Proteomes" id="UP000326671">
    <property type="component" value="Unassembled WGS sequence"/>
</dbReference>
<feature type="domain" description="Flagellin N-terminal" evidence="5">
    <location>
        <begin position="3"/>
        <end position="137"/>
    </location>
</feature>
<sequence length="582" mass="61460">MRINHNIAALNTYRQLSIANSAQSNSMEKLSSGLRINKAGDDAAGLAISAKMRGQIRGLEQAQRNSQDGISLLQTAEGALNETHEILQRMRELATQAANDTNTDTDRKEIQKEINQLTSEVNRIGNTTEFNTKRLLNAGVGDTTTVNNILDGIKNKGWLTQAEDRIIAEYGLKGNGENLEIILKTDAPGGTAAYVTGSTGTTAQTLTIDVSDFTPSSGDSGDNGTGGANYSDRVLAHEMVHAVMNSEFGVEDTIDMASWFKEGSAEFIHGGDERLEYYISDGSGGLDSAKVDDMVTRATALLNGSEWNGDSKDYAAGYMIMKYLDNQITANDPSTNIKDLMTEIKSLVGANSGSDALKTAIANTTGGLFSDFVSSFSALDSTAVADFIHFTNGPEADTGGVGGSDYGGSAHTAENVFDNTTGVTAGQVSKSFNATLPDASSVSSSILLQVGANAGQGFTINLKDMRADALNISGGAGEEVTAENGTTKAYYTAIDPSDSSMGVTNGTNSDIVEYALDVSTHEKATAAIEVYDNAIKKVSSFRSELGAYQNRLEHTINNLGTSSENLTAAESRIRDVDYALAA</sequence>
<dbReference type="GO" id="GO:0005198">
    <property type="term" value="F:structural molecule activity"/>
    <property type="evidence" value="ECO:0007669"/>
    <property type="project" value="UniProtKB-UniRule"/>
</dbReference>
<proteinExistence type="inferred from homology"/>
<dbReference type="GO" id="GO:0005576">
    <property type="term" value="C:extracellular region"/>
    <property type="evidence" value="ECO:0007669"/>
    <property type="project" value="UniProtKB-SubCell"/>
</dbReference>
<name>A0A5J5HM25_9BACI</name>
<evidence type="ECO:0000256" key="3">
    <source>
        <dbReference type="ARBA" id="ARBA00023143"/>
    </source>
</evidence>
<keyword evidence="7" id="KW-0969">Cilium</keyword>
<evidence type="ECO:0000256" key="1">
    <source>
        <dbReference type="ARBA" id="ARBA00005709"/>
    </source>
</evidence>
<comment type="function">
    <text evidence="4">Flagellin is the subunit protein which polymerizes to form the filaments of bacterial flagella.</text>
</comment>